<proteinExistence type="inferred from homology"/>
<feature type="binding site" evidence="16">
    <location>
        <position position="81"/>
    </location>
    <ligand>
        <name>Ca(2+)</name>
        <dbReference type="ChEBI" id="CHEBI:29108"/>
        <label>2</label>
    </ligand>
</feature>
<evidence type="ECO:0000256" key="13">
    <source>
        <dbReference type="ARBA" id="ARBA00031807"/>
    </source>
</evidence>
<dbReference type="EMBL" id="JAULUE010002050">
    <property type="protein sequence ID" value="KAK5904453.1"/>
    <property type="molecule type" value="Genomic_DNA"/>
</dbReference>
<dbReference type="PROSITE" id="PS51642">
    <property type="entry name" value="HEMOPEXIN_2"/>
    <property type="match status" value="2"/>
</dbReference>
<keyword evidence="5" id="KW-0732">Signal</keyword>
<dbReference type="InterPro" id="IPR000585">
    <property type="entry name" value="Hemopexin-like_dom"/>
</dbReference>
<evidence type="ECO:0000256" key="8">
    <source>
        <dbReference type="ARBA" id="ARBA00022833"/>
    </source>
</evidence>
<dbReference type="PIRSF" id="PIRSF001191">
    <property type="entry name" value="Peptidase_M10A_matrix"/>
    <property type="match status" value="1"/>
</dbReference>
<keyword evidence="11" id="KW-0865">Zymogen</keyword>
<feature type="binding site" evidence="16">
    <location>
        <position position="83"/>
    </location>
    <ligand>
        <name>Ca(2+)</name>
        <dbReference type="ChEBI" id="CHEBI:29108"/>
        <label>2</label>
    </ligand>
</feature>
<evidence type="ECO:0000256" key="12">
    <source>
        <dbReference type="ARBA" id="ARBA00023157"/>
    </source>
</evidence>
<comment type="cofactor">
    <cofactor evidence="16">
        <name>Ca(2+)</name>
        <dbReference type="ChEBI" id="CHEBI:29108"/>
    </cofactor>
    <text evidence="16">Can bind about 5 Ca(2+) ions per subunit.</text>
</comment>
<evidence type="ECO:0000313" key="20">
    <source>
        <dbReference type="EMBL" id="KAK5904453.1"/>
    </source>
</evidence>
<feature type="binding site" evidence="16">
    <location>
        <position position="64"/>
    </location>
    <ligand>
        <name>Ca(2+)</name>
        <dbReference type="ChEBI" id="CHEBI:29108"/>
        <label>3</label>
    </ligand>
</feature>
<dbReference type="CDD" id="cd00094">
    <property type="entry name" value="HX"/>
    <property type="match status" value="1"/>
</dbReference>
<dbReference type="CDD" id="cd04278">
    <property type="entry name" value="ZnMc_MMP"/>
    <property type="match status" value="1"/>
</dbReference>
<evidence type="ECO:0000256" key="10">
    <source>
        <dbReference type="ARBA" id="ARBA00023049"/>
    </source>
</evidence>
<comment type="cofactor">
    <cofactor evidence="16">
        <name>Zn(2+)</name>
        <dbReference type="ChEBI" id="CHEBI:29105"/>
    </cofactor>
    <text evidence="16">Binds 2 Zn(2+) ions per subunit.</text>
</comment>
<feature type="binding site" evidence="16">
    <location>
        <position position="87"/>
    </location>
    <ligand>
        <name>Ca(2+)</name>
        <dbReference type="ChEBI" id="CHEBI:29108"/>
        <label>3</label>
    </ligand>
</feature>
<organism evidence="20 21">
    <name type="scientific">Champsocephalus esox</name>
    <name type="common">pike icefish</name>
    <dbReference type="NCBI Taxonomy" id="159716"/>
    <lineage>
        <taxon>Eukaryota</taxon>
        <taxon>Metazoa</taxon>
        <taxon>Chordata</taxon>
        <taxon>Craniata</taxon>
        <taxon>Vertebrata</taxon>
        <taxon>Euteleostomi</taxon>
        <taxon>Actinopterygii</taxon>
        <taxon>Neopterygii</taxon>
        <taxon>Teleostei</taxon>
        <taxon>Neoteleostei</taxon>
        <taxon>Acanthomorphata</taxon>
        <taxon>Eupercaria</taxon>
        <taxon>Perciformes</taxon>
        <taxon>Notothenioidei</taxon>
        <taxon>Channichthyidae</taxon>
        <taxon>Champsocephalus</taxon>
    </lineage>
</organism>
<evidence type="ECO:0000256" key="7">
    <source>
        <dbReference type="ARBA" id="ARBA00022801"/>
    </source>
</evidence>
<dbReference type="InterPro" id="IPR006026">
    <property type="entry name" value="Peptidase_Metallo"/>
</dbReference>
<dbReference type="PANTHER" id="PTHR10201:SF165">
    <property type="entry name" value="COLLAGENASE 3"/>
    <property type="match status" value="1"/>
</dbReference>
<keyword evidence="6" id="KW-0677">Repeat</keyword>
<dbReference type="FunFam" id="2.110.10.10:FF:000002">
    <property type="entry name" value="Matrix metallopeptidase 3"/>
    <property type="match status" value="1"/>
</dbReference>
<dbReference type="SUPFAM" id="SSF55486">
    <property type="entry name" value="Metalloproteases ('zincins'), catalytic domain"/>
    <property type="match status" value="1"/>
</dbReference>
<dbReference type="SUPFAM" id="SSF50923">
    <property type="entry name" value="Hemopexin-like domain"/>
    <property type="match status" value="1"/>
</dbReference>
<evidence type="ECO:0000256" key="3">
    <source>
        <dbReference type="ARBA" id="ARBA00022670"/>
    </source>
</evidence>
<feature type="active site" evidence="14">
    <location>
        <position position="108"/>
    </location>
</feature>
<feature type="binding site" evidence="16">
    <location>
        <position position="90"/>
    </location>
    <ligand>
        <name>Ca(2+)</name>
        <dbReference type="ChEBI" id="CHEBI:29108"/>
        <label>3</label>
    </ligand>
</feature>
<feature type="binding site" evidence="16">
    <location>
        <position position="13"/>
    </location>
    <ligand>
        <name>Ca(2+)</name>
        <dbReference type="ChEBI" id="CHEBI:29108"/>
        <label>1</label>
    </ligand>
</feature>
<dbReference type="Pfam" id="PF00413">
    <property type="entry name" value="Peptidase_M10"/>
    <property type="match status" value="1"/>
</dbReference>
<dbReference type="Gene3D" id="3.40.390.10">
    <property type="entry name" value="Collagenase (Catalytic Domain)"/>
    <property type="match status" value="1"/>
</dbReference>
<feature type="binding site" evidence="16">
    <location>
        <position position="59"/>
    </location>
    <ligand>
        <name>Zn(2+)</name>
        <dbReference type="ChEBI" id="CHEBI:29105"/>
        <label>1</label>
    </ligand>
</feature>
<evidence type="ECO:0000256" key="5">
    <source>
        <dbReference type="ARBA" id="ARBA00022729"/>
    </source>
</evidence>
<feature type="binding site" evidence="15">
    <location>
        <position position="107"/>
    </location>
    <ligand>
        <name>Zn(2+)</name>
        <dbReference type="ChEBI" id="CHEBI:29105"/>
        <label>2</label>
        <note>catalytic</note>
    </ligand>
</feature>
<dbReference type="PANTHER" id="PTHR10201">
    <property type="entry name" value="MATRIX METALLOPROTEINASE"/>
    <property type="match status" value="1"/>
</dbReference>
<dbReference type="GO" id="GO:0004222">
    <property type="term" value="F:metalloendopeptidase activity"/>
    <property type="evidence" value="ECO:0007669"/>
    <property type="project" value="InterPro"/>
</dbReference>
<dbReference type="Pfam" id="PF00045">
    <property type="entry name" value="Hemopexin"/>
    <property type="match status" value="2"/>
</dbReference>
<sequence>MWSWLRISTYTPDMKREDVEKSFRSALKLWSDAAPLKFIKVNHGKADIAFSFACKTHGDFFPFDGPRGVLAHAFQPGEGIGGDVHFDDDETWTAGRQGYSLFAVAAHELGHSLGLTHSKDPSAIMYPNYRIQSSTQYSLSKDDELGIQALYGKPKGKVATEPAPDKCGPNFSYDAAVMIGKEIVFFKDRYMWMRTTQNTYWSRLTESHSSTYLPSISSHVDAAYDIPAKGAAYIFTGHKYWVVRQLKMKSHARSIHEYGFSSRVKQVDAAVHVSEYGKTVFFIGEFYYRYDELKRRMDPGFPRLIQKDWPGIPKRVDAAFKLEGNIFLFSGAKSYQYDFRQTRVMNTISANAWLGC</sequence>
<feature type="binding site" evidence="16">
    <location>
        <position position="72"/>
    </location>
    <ligand>
        <name>Zn(2+)</name>
        <dbReference type="ChEBI" id="CHEBI:29105"/>
        <label>1</label>
    </ligand>
</feature>
<feature type="binding site" evidence="16">
    <location>
        <position position="57"/>
    </location>
    <ligand>
        <name>Zn(2+)</name>
        <dbReference type="ChEBI" id="CHEBI:29105"/>
        <label>1</label>
    </ligand>
</feature>
<dbReference type="SMART" id="SM00235">
    <property type="entry name" value="ZnMc"/>
    <property type="match status" value="1"/>
</dbReference>
<evidence type="ECO:0000256" key="6">
    <source>
        <dbReference type="ARBA" id="ARBA00022737"/>
    </source>
</evidence>
<dbReference type="AlphaFoldDB" id="A0AAN8CN50"/>
<dbReference type="InterPro" id="IPR036375">
    <property type="entry name" value="Hemopexin-like_dom_sf"/>
</dbReference>
<feature type="binding site" evidence="16">
    <location>
        <position position="270"/>
    </location>
    <ligand>
        <name>Ca(2+)</name>
        <dbReference type="ChEBI" id="CHEBI:29108"/>
        <label>5</label>
    </ligand>
</feature>
<comment type="similarity">
    <text evidence="1">Belongs to the peptidase M10A family.</text>
</comment>
<dbReference type="InterPro" id="IPR018486">
    <property type="entry name" value="Hemopexin_CS"/>
</dbReference>
<evidence type="ECO:0000313" key="21">
    <source>
        <dbReference type="Proteomes" id="UP001335648"/>
    </source>
</evidence>
<feature type="binding site" evidence="16">
    <location>
        <position position="90"/>
    </location>
    <ligand>
        <name>Ca(2+)</name>
        <dbReference type="ChEBI" id="CHEBI:29108"/>
        <label>1</label>
    </ligand>
</feature>
<evidence type="ECO:0000256" key="15">
    <source>
        <dbReference type="PIRSR" id="PIRSR001191-2"/>
    </source>
</evidence>
<protein>
    <recommendedName>
        <fullName evidence="2">Collagenase 3</fullName>
    </recommendedName>
    <alternativeName>
        <fullName evidence="13">Matrix metalloproteinase-13</fullName>
    </alternativeName>
</protein>
<dbReference type="InterPro" id="IPR024079">
    <property type="entry name" value="MetalloPept_cat_dom_sf"/>
</dbReference>
<dbReference type="GO" id="GO:0006508">
    <property type="term" value="P:proteolysis"/>
    <property type="evidence" value="ECO:0007669"/>
    <property type="project" value="UniProtKB-KW"/>
</dbReference>
<keyword evidence="7" id="KW-0378">Hydrolase</keyword>
<dbReference type="InterPro" id="IPR018487">
    <property type="entry name" value="Hemopexin-like_repeat"/>
</dbReference>
<feature type="binding site" evidence="16">
    <location>
        <position position="317"/>
    </location>
    <ligand>
        <name>Ca(2+)</name>
        <dbReference type="ChEBI" id="CHEBI:29108"/>
        <label>4</label>
    </ligand>
</feature>
<reference evidence="20 21" key="1">
    <citation type="journal article" date="2023" name="Mol. Biol. Evol.">
        <title>Genomics of Secondarily Temperate Adaptation in the Only Non-Antarctic Icefish.</title>
        <authorList>
            <person name="Rivera-Colon A.G."/>
            <person name="Rayamajhi N."/>
            <person name="Minhas B.F."/>
            <person name="Madrigal G."/>
            <person name="Bilyk K.T."/>
            <person name="Yoon V."/>
            <person name="Hune M."/>
            <person name="Gregory S."/>
            <person name="Cheng C.H.C."/>
            <person name="Catchen J.M."/>
        </authorList>
    </citation>
    <scope>NUCLEOTIDE SEQUENCE [LARGE SCALE GENOMIC DNA]</scope>
    <source>
        <strain evidence="20">JC2023a</strain>
    </source>
</reference>
<evidence type="ECO:0000256" key="17">
    <source>
        <dbReference type="PIRSR" id="PIRSR621190-3"/>
    </source>
</evidence>
<name>A0AAN8CN50_9TELE</name>
<dbReference type="InterPro" id="IPR033739">
    <property type="entry name" value="M10A_MMP"/>
</dbReference>
<dbReference type="GO" id="GO:0030574">
    <property type="term" value="P:collagen catabolic process"/>
    <property type="evidence" value="ECO:0007669"/>
    <property type="project" value="TreeGrafter"/>
</dbReference>
<gene>
    <name evidence="20" type="ORF">CesoFtcFv8_006015</name>
</gene>
<feature type="repeat" description="Hemopexin" evidence="18">
    <location>
        <begin position="217"/>
        <end position="262"/>
    </location>
</feature>
<feature type="disulfide bond" evidence="17">
    <location>
        <begin position="167"/>
        <end position="356"/>
    </location>
</feature>
<feature type="binding site" evidence="16">
    <location>
        <position position="125"/>
    </location>
    <ligand>
        <name>Zn(2+)</name>
        <dbReference type="ChEBI" id="CHEBI:29105"/>
        <label>2</label>
        <note>catalytic</note>
    </ligand>
</feature>
<keyword evidence="3" id="KW-0645">Protease</keyword>
<dbReference type="Proteomes" id="UP001335648">
    <property type="component" value="Unassembled WGS sequence"/>
</dbReference>
<dbReference type="SMART" id="SM00120">
    <property type="entry name" value="HX"/>
    <property type="match status" value="4"/>
</dbReference>
<evidence type="ECO:0000256" key="4">
    <source>
        <dbReference type="ARBA" id="ARBA00022723"/>
    </source>
</evidence>
<dbReference type="GO" id="GO:0008270">
    <property type="term" value="F:zinc ion binding"/>
    <property type="evidence" value="ECO:0007669"/>
    <property type="project" value="InterPro"/>
</dbReference>
<dbReference type="InterPro" id="IPR001818">
    <property type="entry name" value="Pept_M10_metallopeptidase"/>
</dbReference>
<dbReference type="Gene3D" id="2.110.10.10">
    <property type="entry name" value="Hemopexin-like domain"/>
    <property type="match status" value="1"/>
</dbReference>
<keyword evidence="4 15" id="KW-0479">Metal-binding</keyword>
<accession>A0AAN8CN50</accession>
<evidence type="ECO:0000256" key="2">
    <source>
        <dbReference type="ARBA" id="ARBA00018037"/>
    </source>
</evidence>
<keyword evidence="21" id="KW-1185">Reference proteome</keyword>
<feature type="binding site" evidence="16">
    <location>
        <position position="47"/>
    </location>
    <ligand>
        <name>Ca(2+)</name>
        <dbReference type="ChEBI" id="CHEBI:29108"/>
        <label>2</label>
    </ligand>
</feature>
<keyword evidence="8 15" id="KW-0862">Zinc</keyword>
<feature type="binding site" evidence="16">
    <location>
        <position position="65"/>
    </location>
    <ligand>
        <name>Ca(2+)</name>
        <dbReference type="ChEBI" id="CHEBI:29108"/>
        <label>3</label>
    </ligand>
</feature>
<feature type="binding site" evidence="16">
    <location>
        <position position="174"/>
    </location>
    <ligand>
        <name>Ca(2+)</name>
        <dbReference type="ChEBI" id="CHEBI:29108"/>
        <label>4</label>
    </ligand>
</feature>
<dbReference type="GO" id="GO:0005615">
    <property type="term" value="C:extracellular space"/>
    <property type="evidence" value="ECO:0007669"/>
    <property type="project" value="TreeGrafter"/>
</dbReference>
<feature type="domain" description="Peptidase metallopeptidase" evidence="19">
    <location>
        <begin position="2"/>
        <end position="153"/>
    </location>
</feature>
<feature type="binding site" evidence="16">
    <location>
        <position position="223"/>
    </location>
    <ligand>
        <name>Ca(2+)</name>
        <dbReference type="ChEBI" id="CHEBI:29108"/>
        <label>5</label>
    </ligand>
</feature>
<evidence type="ECO:0000256" key="16">
    <source>
        <dbReference type="PIRSR" id="PIRSR621190-2"/>
    </source>
</evidence>
<feature type="binding site" evidence="16">
    <location>
        <position position="221"/>
    </location>
    <ligand>
        <name>Ca(2+)</name>
        <dbReference type="ChEBI" id="CHEBI:29108"/>
        <label>4</label>
    </ligand>
</feature>
<dbReference type="GO" id="GO:0030198">
    <property type="term" value="P:extracellular matrix organization"/>
    <property type="evidence" value="ECO:0007669"/>
    <property type="project" value="TreeGrafter"/>
</dbReference>
<feature type="binding site" evidence="15">
    <location>
        <position position="111"/>
    </location>
    <ligand>
        <name>Zn(2+)</name>
        <dbReference type="ChEBI" id="CHEBI:29105"/>
        <label>2</label>
        <note>catalytic</note>
    </ligand>
</feature>
<feature type="binding site" evidence="16">
    <location>
        <position position="85"/>
    </location>
    <ligand>
        <name>Zn(2+)</name>
        <dbReference type="ChEBI" id="CHEBI:29105"/>
        <label>1</label>
    </ligand>
</feature>
<evidence type="ECO:0000256" key="1">
    <source>
        <dbReference type="ARBA" id="ARBA00010370"/>
    </source>
</evidence>
<feature type="repeat" description="Hemopexin" evidence="18">
    <location>
        <begin position="264"/>
        <end position="312"/>
    </location>
</feature>
<evidence type="ECO:0000256" key="11">
    <source>
        <dbReference type="ARBA" id="ARBA00023145"/>
    </source>
</evidence>
<evidence type="ECO:0000259" key="19">
    <source>
        <dbReference type="SMART" id="SM00235"/>
    </source>
</evidence>
<feature type="binding site" evidence="16">
    <location>
        <position position="88"/>
    </location>
    <ligand>
        <name>Ca(2+)</name>
        <dbReference type="ChEBI" id="CHEBI:29108"/>
        <label>1</label>
    </ligand>
</feature>
<dbReference type="GO" id="GO:0031012">
    <property type="term" value="C:extracellular matrix"/>
    <property type="evidence" value="ECO:0007669"/>
    <property type="project" value="InterPro"/>
</dbReference>
<keyword evidence="9 16" id="KW-0106">Calcium</keyword>
<dbReference type="InterPro" id="IPR021190">
    <property type="entry name" value="Pept_M10A"/>
</dbReference>
<dbReference type="PROSITE" id="PS00024">
    <property type="entry name" value="HEMOPEXIN"/>
    <property type="match status" value="1"/>
</dbReference>
<dbReference type="PRINTS" id="PR00138">
    <property type="entry name" value="MATRIXIN"/>
</dbReference>
<evidence type="ECO:0000256" key="14">
    <source>
        <dbReference type="PIRSR" id="PIRSR001191-1"/>
    </source>
</evidence>
<evidence type="ECO:0000256" key="9">
    <source>
        <dbReference type="ARBA" id="ARBA00022837"/>
    </source>
</evidence>
<keyword evidence="12 17" id="KW-1015">Disulfide bond</keyword>
<keyword evidence="10" id="KW-0482">Metalloprotease</keyword>
<comment type="caution">
    <text evidence="20">The sequence shown here is derived from an EMBL/GenBank/DDBJ whole genome shotgun (WGS) entry which is preliminary data.</text>
</comment>
<evidence type="ECO:0000256" key="18">
    <source>
        <dbReference type="PROSITE-ProRule" id="PRU01011"/>
    </source>
</evidence>
<feature type="binding site" evidence="15">
    <location>
        <position position="117"/>
    </location>
    <ligand>
        <name>Zn(2+)</name>
        <dbReference type="ChEBI" id="CHEBI:29105"/>
        <label>2</label>
        <note>catalytic</note>
    </ligand>
</feature>